<evidence type="ECO:0000313" key="7">
    <source>
        <dbReference type="EMBL" id="PTQ57110.1"/>
    </source>
</evidence>
<dbReference type="SUPFAM" id="SSF54184">
    <property type="entry name" value="Penicillin-binding protein 2x (pbp-2x), c-terminal domain"/>
    <property type="match status" value="2"/>
</dbReference>
<comment type="subcellular location">
    <subcellularLocation>
        <location evidence="1">Membrane</location>
    </subcellularLocation>
</comment>
<evidence type="ECO:0000256" key="2">
    <source>
        <dbReference type="ARBA" id="ARBA00007171"/>
    </source>
</evidence>
<comment type="caution">
    <text evidence="7">The sequence shown here is derived from an EMBL/GenBank/DDBJ whole genome shotgun (WGS) entry which is preliminary data.</text>
</comment>
<dbReference type="GO" id="GO:0051301">
    <property type="term" value="P:cell division"/>
    <property type="evidence" value="ECO:0007669"/>
    <property type="project" value="UniProtKB-KW"/>
</dbReference>
<evidence type="ECO:0000313" key="8">
    <source>
        <dbReference type="Proteomes" id="UP000244338"/>
    </source>
</evidence>
<dbReference type="PANTHER" id="PTHR30627">
    <property type="entry name" value="PEPTIDOGLYCAN D,D-TRANSPEPTIDASE"/>
    <property type="match status" value="1"/>
</dbReference>
<dbReference type="GO" id="GO:0005886">
    <property type="term" value="C:plasma membrane"/>
    <property type="evidence" value="ECO:0007669"/>
    <property type="project" value="TreeGrafter"/>
</dbReference>
<organism evidence="7 8">
    <name type="scientific">Candidatus Carbonibacillus altaicus</name>
    <dbReference type="NCBI Taxonomy" id="2163959"/>
    <lineage>
        <taxon>Bacteria</taxon>
        <taxon>Bacillati</taxon>
        <taxon>Bacillota</taxon>
        <taxon>Bacilli</taxon>
        <taxon>Bacillales</taxon>
        <taxon>Candidatus Carbonibacillus</taxon>
    </lineage>
</organism>
<dbReference type="EMBL" id="PEBX01000013">
    <property type="protein sequence ID" value="PTQ57110.1"/>
    <property type="molecule type" value="Genomic_DNA"/>
</dbReference>
<keyword evidence="7" id="KW-0131">Cell cycle</keyword>
<dbReference type="Gene3D" id="3.40.710.10">
    <property type="entry name" value="DD-peptidase/beta-lactamase superfamily"/>
    <property type="match status" value="1"/>
</dbReference>
<evidence type="ECO:0000256" key="3">
    <source>
        <dbReference type="ARBA" id="ARBA00023136"/>
    </source>
</evidence>
<evidence type="ECO:0000256" key="4">
    <source>
        <dbReference type="SAM" id="MobiDB-lite"/>
    </source>
</evidence>
<evidence type="ECO:0000259" key="6">
    <source>
        <dbReference type="PROSITE" id="PS51178"/>
    </source>
</evidence>
<feature type="region of interest" description="Disordered" evidence="4">
    <location>
        <begin position="616"/>
        <end position="643"/>
    </location>
</feature>
<evidence type="ECO:0000256" key="5">
    <source>
        <dbReference type="SAM" id="Phobius"/>
    </source>
</evidence>
<comment type="similarity">
    <text evidence="2">Belongs to the transpeptidase family.</text>
</comment>
<dbReference type="InterPro" id="IPR005543">
    <property type="entry name" value="PASTA_dom"/>
</dbReference>
<dbReference type="InterPro" id="IPR001460">
    <property type="entry name" value="PCN-bd_Tpept"/>
</dbReference>
<keyword evidence="3 5" id="KW-0472">Membrane</keyword>
<feature type="region of interest" description="Disordered" evidence="4">
    <location>
        <begin position="753"/>
        <end position="773"/>
    </location>
</feature>
<dbReference type="Gene3D" id="3.30.450.330">
    <property type="match status" value="1"/>
</dbReference>
<dbReference type="InterPro" id="IPR036138">
    <property type="entry name" value="PBP_dimer_sf"/>
</dbReference>
<protein>
    <submittedName>
        <fullName evidence="7">Cell division protein FtsI [Peptidoglycan synthetase]</fullName>
    </submittedName>
</protein>
<dbReference type="PROSITE" id="PS51178">
    <property type="entry name" value="PASTA"/>
    <property type="match status" value="1"/>
</dbReference>
<keyword evidence="7" id="KW-0132">Cell division</keyword>
<dbReference type="SMART" id="SM00740">
    <property type="entry name" value="PASTA"/>
    <property type="match status" value="2"/>
</dbReference>
<dbReference type="Pfam" id="PF03717">
    <property type="entry name" value="PBP_dimer"/>
    <property type="match status" value="1"/>
</dbReference>
<feature type="transmembrane region" description="Helical" evidence="5">
    <location>
        <begin position="12"/>
        <end position="32"/>
    </location>
</feature>
<dbReference type="InterPro" id="IPR012338">
    <property type="entry name" value="Beta-lactam/transpept-like"/>
</dbReference>
<sequence length="773" mass="83981">MVMEKRAALRAFFIVATAFMAVFLLLLGRLFYLQTYARDDLQKKALAQWEKDSLLRAKRGTIYDRHLLPLAVDGPAYNVVAIVSRRAENHVEDAEKTAALLAPLLDMSEASILKALSRNDVYQVELRPGGWKISEDVKERIEALKLPGIVLLPEQKRYYPYGPFLSHTLGYVDKDGTPRMGLEAYWNDLLSGVDGRVTYLKDTTGQLLPGGTLSFSPSIDGGDLMLTVDLQIQQYVERALDASDLTIPAERKMVIVADPNTMEILAMAERPHFDPNRYWQVESYMNLPIAYTYEPGSTFKTITLAAAIEEGVFQPEETYQAGVYSSAKIRPPIRDYTTNKGWGEITFAKGFIRSSNVAMTILGYERLGPERLLRYIKDFGFGEKTGIELPGEANGRLPALNAPPRDIATMTFGQGITVTPLQLTSAVSAAINGGVYHPPRIVRATRAHDSGEAVWVDRPLPSAHRVISASSSSLVRTLMGDVVRDPDGTGRAYAIPGYTIGGKTGTAQKLGPDGQYLKDNNVFSFIGFAPLQDPKVLILVVVDEPAIRATSSAEVVAPIFREVMQNVLAYLGIPQEQEEVRVAETPGLKTEELHTPVASMTGTDDTHTLDVLGADAMRPGAGHTAGGGKSDDEPEPLDRQIPLPDVRGLSKTEAAQKLKNAGWMVVMAGEGERVRTTIPAADTPLLRGATVVLLGGEVKTLPDFTGLSLRDAVALLEALGLPYVLDGEGFVIRQEPAAGTALLDGSHPTVTLTLQGSGRSDQETDMPDDAAQP</sequence>
<feature type="compositionally biased region" description="Acidic residues" evidence="4">
    <location>
        <begin position="763"/>
        <end position="773"/>
    </location>
</feature>
<name>A0A2R6Y353_9BACL</name>
<evidence type="ECO:0000256" key="1">
    <source>
        <dbReference type="ARBA" id="ARBA00004370"/>
    </source>
</evidence>
<dbReference type="Gene3D" id="3.30.70.2110">
    <property type="match status" value="1"/>
</dbReference>
<dbReference type="Gene3D" id="3.30.10.20">
    <property type="match status" value="1"/>
</dbReference>
<dbReference type="PANTHER" id="PTHR30627:SF26">
    <property type="entry name" value="PENICILLIN-BINDING PROTEIN 2B"/>
    <property type="match status" value="1"/>
</dbReference>
<dbReference type="AlphaFoldDB" id="A0A2R6Y353"/>
<feature type="domain" description="PASTA" evidence="6">
    <location>
        <begin position="695"/>
        <end position="758"/>
    </location>
</feature>
<dbReference type="SUPFAM" id="SSF56519">
    <property type="entry name" value="Penicillin binding protein dimerisation domain"/>
    <property type="match status" value="1"/>
</dbReference>
<accession>A0A2R6Y353</accession>
<keyword evidence="5" id="KW-0812">Transmembrane</keyword>
<dbReference type="CDD" id="cd06575">
    <property type="entry name" value="PASTA_Pbp2x-like_2"/>
    <property type="match status" value="1"/>
</dbReference>
<keyword evidence="5" id="KW-1133">Transmembrane helix</keyword>
<dbReference type="InterPro" id="IPR005311">
    <property type="entry name" value="PBP_dimer"/>
</dbReference>
<gene>
    <name evidence="7" type="ORF">BSOLF_2261</name>
</gene>
<reference evidence="8" key="1">
    <citation type="journal article" date="2018" name="Sci. Rep.">
        <title>Lignite coal burning seam in the remote Altai Mountains harbors a hydrogen-driven thermophilic microbial community.</title>
        <authorList>
            <person name="Kadnikov V.V."/>
            <person name="Mardanov A.V."/>
            <person name="Ivasenko D.A."/>
            <person name="Antsiferov D.V."/>
            <person name="Beletsky A.V."/>
            <person name="Karnachuk O.V."/>
            <person name="Ravin N.V."/>
        </authorList>
    </citation>
    <scope>NUCLEOTIDE SEQUENCE [LARGE SCALE GENOMIC DNA]</scope>
</reference>
<dbReference type="Proteomes" id="UP000244338">
    <property type="component" value="Unassembled WGS sequence"/>
</dbReference>
<dbReference type="InterPro" id="IPR050515">
    <property type="entry name" value="Beta-lactam/transpept"/>
</dbReference>
<proteinExistence type="inferred from homology"/>
<dbReference type="Pfam" id="PF03793">
    <property type="entry name" value="PASTA"/>
    <property type="match status" value="2"/>
</dbReference>
<dbReference type="GO" id="GO:0008658">
    <property type="term" value="F:penicillin binding"/>
    <property type="evidence" value="ECO:0007669"/>
    <property type="project" value="InterPro"/>
</dbReference>
<dbReference type="Pfam" id="PF00905">
    <property type="entry name" value="Transpeptidase"/>
    <property type="match status" value="1"/>
</dbReference>
<dbReference type="GO" id="GO:0071555">
    <property type="term" value="P:cell wall organization"/>
    <property type="evidence" value="ECO:0007669"/>
    <property type="project" value="TreeGrafter"/>
</dbReference>
<dbReference type="SUPFAM" id="SSF56601">
    <property type="entry name" value="beta-lactamase/transpeptidase-like"/>
    <property type="match status" value="1"/>
</dbReference>
<dbReference type="Gene3D" id="3.90.1310.10">
    <property type="entry name" value="Penicillin-binding protein 2a (Domain 2)"/>
    <property type="match status" value="1"/>
</dbReference>